<keyword evidence="4" id="KW-1185">Reference proteome</keyword>
<comment type="caution">
    <text evidence="3">The sequence shown here is derived from an EMBL/GenBank/DDBJ whole genome shotgun (WGS) entry which is preliminary data.</text>
</comment>
<dbReference type="InterPro" id="IPR021395">
    <property type="entry name" value="DUF3035"/>
</dbReference>
<accession>A0A844W8M0</accession>
<dbReference type="AlphaFoldDB" id="A0A844W8M0"/>
<dbReference type="Proteomes" id="UP000443843">
    <property type="component" value="Unassembled WGS sequence"/>
</dbReference>
<proteinExistence type="predicted"/>
<keyword evidence="2" id="KW-0732">Signal</keyword>
<gene>
    <name evidence="3" type="ORF">GLS40_02080</name>
</gene>
<feature type="region of interest" description="Disordered" evidence="1">
    <location>
        <begin position="153"/>
        <end position="174"/>
    </location>
</feature>
<name>A0A844W8M0_9RHOB</name>
<feature type="region of interest" description="Disordered" evidence="1">
    <location>
        <begin position="49"/>
        <end position="73"/>
    </location>
</feature>
<protein>
    <submittedName>
        <fullName evidence="3">DUF3035 domain-containing protein</fullName>
    </submittedName>
</protein>
<sequence>MKTLRVTFLMAIGLLLAACSGEERDTRLRTFYNPGNGPEEFAILPNKPLEEPKNFSELPAPTPGGTNRSDLTPKEDAVAALGGRPSALQPSGVPGSESALVNYASRKGRDDGIRQTLAQEDADFRKRRGRFTNIRIFRVDRYYEIYKRQSVKPQAAAERWRRAGAPTPTAPPQN</sequence>
<dbReference type="Pfam" id="PF11233">
    <property type="entry name" value="DUF3035"/>
    <property type="match status" value="1"/>
</dbReference>
<feature type="chain" id="PRO_5032904513" evidence="2">
    <location>
        <begin position="18"/>
        <end position="174"/>
    </location>
</feature>
<dbReference type="RefSeq" id="WP_160380940.1">
    <property type="nucleotide sequence ID" value="NZ_WNXQ01000001.1"/>
</dbReference>
<evidence type="ECO:0000256" key="2">
    <source>
        <dbReference type="SAM" id="SignalP"/>
    </source>
</evidence>
<evidence type="ECO:0000313" key="4">
    <source>
        <dbReference type="Proteomes" id="UP000443843"/>
    </source>
</evidence>
<reference evidence="3 4" key="1">
    <citation type="submission" date="2019-11" db="EMBL/GenBank/DDBJ databases">
        <title>Pseudooceanicola pacifica sp. nov., isolated from deep-sea sediment of the Pacific Ocean.</title>
        <authorList>
            <person name="Lyu L."/>
        </authorList>
    </citation>
    <scope>NUCLEOTIDE SEQUENCE [LARGE SCALE GENOMIC DNA]</scope>
    <source>
        <strain evidence="3 4">216_PA32_1</strain>
    </source>
</reference>
<feature type="signal peptide" evidence="2">
    <location>
        <begin position="1"/>
        <end position="17"/>
    </location>
</feature>
<dbReference type="PROSITE" id="PS51257">
    <property type="entry name" value="PROKAR_LIPOPROTEIN"/>
    <property type="match status" value="1"/>
</dbReference>
<organism evidence="3 4">
    <name type="scientific">Pseudooceanicola pacificus</name>
    <dbReference type="NCBI Taxonomy" id="2676438"/>
    <lineage>
        <taxon>Bacteria</taxon>
        <taxon>Pseudomonadati</taxon>
        <taxon>Pseudomonadota</taxon>
        <taxon>Alphaproteobacteria</taxon>
        <taxon>Rhodobacterales</taxon>
        <taxon>Paracoccaceae</taxon>
        <taxon>Pseudooceanicola</taxon>
    </lineage>
</organism>
<evidence type="ECO:0000256" key="1">
    <source>
        <dbReference type="SAM" id="MobiDB-lite"/>
    </source>
</evidence>
<dbReference type="EMBL" id="WNXQ01000001">
    <property type="protein sequence ID" value="MWB76808.1"/>
    <property type="molecule type" value="Genomic_DNA"/>
</dbReference>
<evidence type="ECO:0000313" key="3">
    <source>
        <dbReference type="EMBL" id="MWB76808.1"/>
    </source>
</evidence>